<keyword evidence="1" id="KW-0677">Repeat</keyword>
<evidence type="ECO:0000256" key="2">
    <source>
        <dbReference type="ARBA" id="ARBA00022803"/>
    </source>
</evidence>
<evidence type="ECO:0000313" key="4">
    <source>
        <dbReference type="EMBL" id="AKF11789.1"/>
    </source>
</evidence>
<reference evidence="4 5" key="1">
    <citation type="submission" date="2015-03" db="EMBL/GenBank/DDBJ databases">
        <title>Genome assembly of Sandaracinus amylolyticus DSM 53668.</title>
        <authorList>
            <person name="Sharma G."/>
            <person name="Subramanian S."/>
        </authorList>
    </citation>
    <scope>NUCLEOTIDE SEQUENCE [LARGE SCALE GENOMIC DNA]</scope>
    <source>
        <strain evidence="4 5">DSM 53668</strain>
    </source>
</reference>
<dbReference type="PANTHER" id="PTHR44858">
    <property type="entry name" value="TETRATRICOPEPTIDE REPEAT PROTEIN 6"/>
    <property type="match status" value="1"/>
</dbReference>
<dbReference type="InterPro" id="IPR019734">
    <property type="entry name" value="TPR_rpt"/>
</dbReference>
<keyword evidence="5" id="KW-1185">Reference proteome</keyword>
<organism evidence="4 5">
    <name type="scientific">Sandaracinus amylolyticus</name>
    <dbReference type="NCBI Taxonomy" id="927083"/>
    <lineage>
        <taxon>Bacteria</taxon>
        <taxon>Pseudomonadati</taxon>
        <taxon>Myxococcota</taxon>
        <taxon>Polyangia</taxon>
        <taxon>Polyangiales</taxon>
        <taxon>Sandaracinaceae</taxon>
        <taxon>Sandaracinus</taxon>
    </lineage>
</organism>
<dbReference type="PANTHER" id="PTHR44858:SF1">
    <property type="entry name" value="UDP-N-ACETYLGLUCOSAMINE--PEPTIDE N-ACETYLGLUCOSAMINYLTRANSFERASE SPINDLY-RELATED"/>
    <property type="match status" value="1"/>
</dbReference>
<dbReference type="AlphaFoldDB" id="A0A0F6SI92"/>
<dbReference type="PROSITE" id="PS50005">
    <property type="entry name" value="TPR"/>
    <property type="match status" value="1"/>
</dbReference>
<dbReference type="STRING" id="927083.DB32_008938"/>
<dbReference type="Gene3D" id="1.25.40.10">
    <property type="entry name" value="Tetratricopeptide repeat domain"/>
    <property type="match status" value="1"/>
</dbReference>
<dbReference type="InterPro" id="IPR050498">
    <property type="entry name" value="Ycf3"/>
</dbReference>
<feature type="repeat" description="TPR" evidence="3">
    <location>
        <begin position="37"/>
        <end position="70"/>
    </location>
</feature>
<evidence type="ECO:0000256" key="1">
    <source>
        <dbReference type="ARBA" id="ARBA00022737"/>
    </source>
</evidence>
<dbReference type="OrthoDB" id="5380721at2"/>
<dbReference type="KEGG" id="samy:DB32_008938"/>
<dbReference type="Pfam" id="PF13432">
    <property type="entry name" value="TPR_16"/>
    <property type="match status" value="2"/>
</dbReference>
<name>A0A0F6SI92_9BACT</name>
<evidence type="ECO:0000256" key="3">
    <source>
        <dbReference type="PROSITE-ProRule" id="PRU00339"/>
    </source>
</evidence>
<proteinExistence type="predicted"/>
<protein>
    <submittedName>
        <fullName evidence="4">TPR repeat protein</fullName>
    </submittedName>
</protein>
<dbReference type="InterPro" id="IPR011990">
    <property type="entry name" value="TPR-like_helical_dom_sf"/>
</dbReference>
<sequence length="311" mass="34177">MVIDPELDAIDARWDTGDREGALAALDALIETGGERVDRLRRRGVWLVALGRHGDALTAFRRVIALEPSYVDHYDAGNALLALGRPDDAIAHYDASLALHARHPEAHTNRGIALFQSRRQDDARAAFGAALAIDRDFVPALRCSAILERHLGRMDASETLLRRITALRPRDPGAALDLADCLAALPPRGELDITPHGRTWRAIEAARIARELAPEDPRPLRVEARVLSRAMHVNVSFSTARVRPDGTLGFDLERGPLRAPSFSDELVALCEAAMARFPSDPTFPQLLGDAHDLAGRAEDAKRMWQRASELE</sequence>
<dbReference type="SMART" id="SM00028">
    <property type="entry name" value="TPR"/>
    <property type="match status" value="4"/>
</dbReference>
<dbReference type="Proteomes" id="UP000034883">
    <property type="component" value="Chromosome"/>
</dbReference>
<dbReference type="SUPFAM" id="SSF48452">
    <property type="entry name" value="TPR-like"/>
    <property type="match status" value="2"/>
</dbReference>
<dbReference type="RefSeq" id="WP_053238621.1">
    <property type="nucleotide sequence ID" value="NZ_CP011125.1"/>
</dbReference>
<accession>A0A0F6SI92</accession>
<gene>
    <name evidence="4" type="ORF">DB32_008938</name>
</gene>
<evidence type="ECO:0000313" key="5">
    <source>
        <dbReference type="Proteomes" id="UP000034883"/>
    </source>
</evidence>
<keyword evidence="2 3" id="KW-0802">TPR repeat</keyword>
<dbReference type="EMBL" id="CP011125">
    <property type="protein sequence ID" value="AKF11789.1"/>
    <property type="molecule type" value="Genomic_DNA"/>
</dbReference>